<evidence type="ECO:0000313" key="1">
    <source>
        <dbReference type="EMBL" id="TSK92926.1"/>
    </source>
</evidence>
<reference evidence="1 2" key="1">
    <citation type="journal article" date="2019" name="Genome Biol. Evol.">
        <title>Whole-Genome Sequencing of the Giant Devil Catfish, Bagarius yarrelli.</title>
        <authorList>
            <person name="Jiang W."/>
            <person name="Lv Y."/>
            <person name="Cheng L."/>
            <person name="Yang K."/>
            <person name="Chao B."/>
            <person name="Wang X."/>
            <person name="Li Y."/>
            <person name="Pan X."/>
            <person name="You X."/>
            <person name="Zhang Y."/>
            <person name="Yang J."/>
            <person name="Li J."/>
            <person name="Zhang X."/>
            <person name="Liu S."/>
            <person name="Sun C."/>
            <person name="Yang J."/>
            <person name="Shi Q."/>
        </authorList>
    </citation>
    <scope>NUCLEOTIDE SEQUENCE [LARGE SCALE GENOMIC DNA]</scope>
    <source>
        <strain evidence="1">JWS20170419001</strain>
        <tissue evidence="1">Muscle</tissue>
    </source>
</reference>
<comment type="caution">
    <text evidence="1">The sequence shown here is derived from an EMBL/GenBank/DDBJ whole genome shotgun (WGS) entry which is preliminary data.</text>
</comment>
<accession>A0A556TWC8</accession>
<dbReference type="Proteomes" id="UP000319801">
    <property type="component" value="Unassembled WGS sequence"/>
</dbReference>
<evidence type="ECO:0000313" key="2">
    <source>
        <dbReference type="Proteomes" id="UP000319801"/>
    </source>
</evidence>
<gene>
    <name evidence="1" type="ORF">Baya_5640</name>
</gene>
<organism evidence="1 2">
    <name type="scientific">Bagarius yarrelli</name>
    <name type="common">Goonch</name>
    <name type="synonym">Bagrus yarrelli</name>
    <dbReference type="NCBI Taxonomy" id="175774"/>
    <lineage>
        <taxon>Eukaryota</taxon>
        <taxon>Metazoa</taxon>
        <taxon>Chordata</taxon>
        <taxon>Craniata</taxon>
        <taxon>Vertebrata</taxon>
        <taxon>Euteleostomi</taxon>
        <taxon>Actinopterygii</taxon>
        <taxon>Neopterygii</taxon>
        <taxon>Teleostei</taxon>
        <taxon>Ostariophysi</taxon>
        <taxon>Siluriformes</taxon>
        <taxon>Sisoridae</taxon>
        <taxon>Sisorinae</taxon>
        <taxon>Bagarius</taxon>
    </lineage>
</organism>
<dbReference type="EMBL" id="VCAZ01000023">
    <property type="protein sequence ID" value="TSK92926.1"/>
    <property type="molecule type" value="Genomic_DNA"/>
</dbReference>
<dbReference type="AlphaFoldDB" id="A0A556TWC8"/>
<keyword evidence="2" id="KW-1185">Reference proteome</keyword>
<proteinExistence type="predicted"/>
<protein>
    <submittedName>
        <fullName evidence="1">Uncharacterized protein</fullName>
    </submittedName>
</protein>
<sequence>MANGFCDGRPLTVGPSTMVKTLTDELHVLTIYLNLPSARCRQELSVWQEVWQLDV</sequence>
<name>A0A556TWC8_BAGYA</name>